<dbReference type="EMBL" id="AE017245">
    <property type="protein sequence ID" value="ABP00365.1"/>
    <property type="molecule type" value="Genomic_DNA"/>
</dbReference>
<dbReference type="KEGG" id="msy:MS53_0689"/>
<protein>
    <submittedName>
        <fullName evidence="1">Uncharacterized protein</fullName>
    </submittedName>
</protein>
<accession>A4Q7Z3</accession>
<dbReference type="STRING" id="262723.MS53_0689"/>
<evidence type="ECO:0000313" key="1">
    <source>
        <dbReference type="EMBL" id="ABP00365.1"/>
    </source>
</evidence>
<dbReference type="HOGENOM" id="CLU_2753577_0_0_14"/>
<name>A4Q7Z3_MYCS5</name>
<evidence type="ECO:0000313" key="2">
    <source>
        <dbReference type="Proteomes" id="UP000000549"/>
    </source>
</evidence>
<dbReference type="AlphaFoldDB" id="A4Q7Z3"/>
<sequence length="70" mass="7982">MFFNKVDGSIEILLKLYSMVPSYSLSMPPNTFNKVDFPTPEGPIIKVNLFIGISKFIFEKIFLSLIFCLS</sequence>
<reference evidence="1 2" key="1">
    <citation type="journal article" date="2005" name="J. Bacteriol.">
        <title>Swine and poultry pathogens: the complete genome sequences of two strains of Mycoplasma hyopneumoniae and a strain of Mycoplasma synoviae.</title>
        <authorList>
            <person name="Vasconcelos A.T."/>
            <person name="Ferreira H.B."/>
            <person name="Bizarro C.V."/>
            <person name="Bonatto S.L."/>
            <person name="Carvalho M.O."/>
            <person name="Pinto P.M."/>
            <person name="Almeida D.F."/>
            <person name="Almeida L.G."/>
            <person name="Almeida R."/>
            <person name="Alves-Filho L."/>
            <person name="Assuncao E.N."/>
            <person name="Azevedo V.A."/>
            <person name="Bogo M.R."/>
            <person name="Brigido M.M."/>
            <person name="Brocchi M."/>
            <person name="Burity H.A."/>
            <person name="Camargo A.A."/>
            <person name="Camargo S.S."/>
            <person name="Carepo M.S."/>
            <person name="Carraro D.M."/>
            <person name="de Mattos Cascardo J.C."/>
            <person name="Castro L.A."/>
            <person name="Cavalcanti G."/>
            <person name="Chemale G."/>
            <person name="Collevatti R.G."/>
            <person name="Cunha C.W."/>
            <person name="Dallagiovanna B."/>
            <person name="Dambros B.P."/>
            <person name="Dellagostin O.A."/>
            <person name="Falcao C."/>
            <person name="Fantinatti-Garboggini F."/>
            <person name="Felipe M.S."/>
            <person name="Fiorentin L."/>
            <person name="Franco G.R."/>
            <person name="Freitas N.S."/>
            <person name="Frias D."/>
            <person name="Grangeiro T.B."/>
            <person name="Grisard E.C."/>
            <person name="Guimaraes C.T."/>
            <person name="Hungria M."/>
            <person name="Jardim S.N."/>
            <person name="Krieger M.A."/>
            <person name="Laurino J.P."/>
            <person name="Lima L.F."/>
            <person name="Lopes M.I."/>
            <person name="Loreto E.L."/>
            <person name="Madeira H.M."/>
            <person name="Manfio G.P."/>
            <person name="Maranhao A.Q."/>
            <person name="Martinkovics C.T."/>
            <person name="Medeiros S.R."/>
            <person name="Moreira M.A."/>
            <person name="Neiva M."/>
            <person name="Ramalho-Neto C.E."/>
            <person name="Nicolas M.F."/>
            <person name="Oliveira S.C."/>
            <person name="Paixao R.F."/>
            <person name="Pedrosa F.O."/>
            <person name="Pena S.D."/>
            <person name="Pereira M."/>
            <person name="Pereira-Ferrari L."/>
            <person name="Piffer I."/>
            <person name="Pinto L.S."/>
            <person name="Potrich D.P."/>
            <person name="Salim A.C."/>
            <person name="Santos F.R."/>
            <person name="Schmitt R."/>
            <person name="Schneider M.P."/>
            <person name="Schrank A."/>
            <person name="Schrank I.S."/>
            <person name="Schuck A.F."/>
            <person name="Seuanez H.N."/>
            <person name="Silva D.W."/>
            <person name="Silva R."/>
            <person name="Silva S.C."/>
            <person name="Soares C.M."/>
            <person name="Souza K.R."/>
            <person name="Souza R.C."/>
            <person name="Staats C.C."/>
            <person name="Steffens M.B."/>
            <person name="Teixeira S.M."/>
            <person name="Urmenyi T.P."/>
            <person name="Vainstein M.H."/>
            <person name="Zuccherato L.W."/>
            <person name="Simpson A.J."/>
            <person name="Zaha A."/>
        </authorList>
    </citation>
    <scope>NUCLEOTIDE SEQUENCE [LARGE SCALE GENOMIC DNA]</scope>
    <source>
        <strain evidence="1 2">53</strain>
    </source>
</reference>
<gene>
    <name evidence="1" type="ordered locus">MS53_0689</name>
</gene>
<proteinExistence type="predicted"/>
<keyword evidence="2" id="KW-1185">Reference proteome</keyword>
<organism evidence="1 2">
    <name type="scientific">Mycoplasmopsis synoviae (strain 53)</name>
    <name type="common">Mycoplasma synoviae</name>
    <dbReference type="NCBI Taxonomy" id="262723"/>
    <lineage>
        <taxon>Bacteria</taxon>
        <taxon>Bacillati</taxon>
        <taxon>Mycoplasmatota</taxon>
        <taxon>Mycoplasmoidales</taxon>
        <taxon>Metamycoplasmataceae</taxon>
        <taxon>Mycoplasmopsis</taxon>
    </lineage>
</organism>
<dbReference type="Proteomes" id="UP000000549">
    <property type="component" value="Chromosome"/>
</dbReference>